<reference evidence="2" key="1">
    <citation type="journal article" date="2014" name="Genome Announc.">
        <title>Draft genome sequence of Weissella oryzae SG25T, isolated from fermented rice grains.</title>
        <authorList>
            <person name="Tanizawa Y."/>
            <person name="Fujisawa T."/>
            <person name="Mochizuki T."/>
            <person name="Kaminuma E."/>
            <person name="Suzuki Y."/>
            <person name="Nakamura Y."/>
            <person name="Tohno M."/>
        </authorList>
    </citation>
    <scope>NUCLEOTIDE SEQUENCE [LARGE SCALE GENOMIC DNA]</scope>
    <source>
        <strain evidence="2">DSM 25784 / JCM 18191 / LMG 30913 / SG25</strain>
    </source>
</reference>
<dbReference type="eggNOG" id="ENOG5033W0S">
    <property type="taxonomic scope" value="Bacteria"/>
</dbReference>
<dbReference type="AlphaFoldDB" id="A0A069CX06"/>
<organism evidence="1 2">
    <name type="scientific">Weissella oryzae (strain DSM 25784 / JCM 18191 / LMG 30913 / SG25)</name>
    <dbReference type="NCBI Taxonomy" id="1329250"/>
    <lineage>
        <taxon>Bacteria</taxon>
        <taxon>Bacillati</taxon>
        <taxon>Bacillota</taxon>
        <taxon>Bacilli</taxon>
        <taxon>Lactobacillales</taxon>
        <taxon>Lactobacillaceae</taxon>
        <taxon>Weissella</taxon>
    </lineage>
</organism>
<proteinExistence type="predicted"/>
<protein>
    <submittedName>
        <fullName evidence="1">Uncharacterized protein</fullName>
    </submittedName>
</protein>
<sequence>MSKLLEERVVAYTDLLTDDIKQTVKMTDDLRELAQTKAAERIHPLLQELSKGPLTNEWVKVPRQYSSADMYMIALDRLMSFAGLNSYEIFTPEDREELTLIPAEINLPAAFQFVVANQQNVDGAYFVEVNSGLRLFYWQPSAKRLLFNADALTDLLVARYRKQTTAAKIRVFTELLTQFARYLEREFDYTVDYNILETQDTFLYPLVQLDMPAGMLDRLFILSAESNFFLQGIKDGAGMVLDNNVEIRIFYVPDPTVAGGQRWQFQVVDGKDAVSWLDVLLDYDFIGAWYLVERQYIAIKSDGLIFGNQTASLIADPITPIRPEVEVQILQPRGIKEG</sequence>
<dbReference type="OrthoDB" id="2248799at2"/>
<keyword evidence="2" id="KW-1185">Reference proteome</keyword>
<name>A0A069CX06_WEIOS</name>
<dbReference type="RefSeq" id="WP_027699675.1">
    <property type="nucleotide sequence ID" value="NZ_DF820497.1"/>
</dbReference>
<evidence type="ECO:0000313" key="1">
    <source>
        <dbReference type="EMBL" id="GAK31738.1"/>
    </source>
</evidence>
<gene>
    <name evidence="1" type="ORF">WOSG25_140410</name>
</gene>
<dbReference type="STRING" id="1329250.WOSG25_140410"/>
<dbReference type="EMBL" id="DF820497">
    <property type="protein sequence ID" value="GAK31738.1"/>
    <property type="molecule type" value="Genomic_DNA"/>
</dbReference>
<dbReference type="Proteomes" id="UP000030643">
    <property type="component" value="Unassembled WGS sequence"/>
</dbReference>
<evidence type="ECO:0000313" key="2">
    <source>
        <dbReference type="Proteomes" id="UP000030643"/>
    </source>
</evidence>
<accession>A0A069CX06</accession>